<dbReference type="InterPro" id="IPR053053">
    <property type="entry name" value="WD_repeat_protein"/>
</dbReference>
<dbReference type="PANTHER" id="PTHR44566:SF1">
    <property type="entry name" value="WD REPEAT-CONTAINING PROTEIN 25"/>
    <property type="match status" value="1"/>
</dbReference>
<dbReference type="InterPro" id="IPR001680">
    <property type="entry name" value="WD40_rpt"/>
</dbReference>
<accession>A0A6P5ZL86</accession>
<name>A0A6P5ZL86_DURZI</name>
<dbReference type="OrthoDB" id="256303at2759"/>
<dbReference type="AlphaFoldDB" id="A0A6P5ZL86"/>
<protein>
    <submittedName>
        <fullName evidence="3">WD repeat-containing protein 25-like</fullName>
    </submittedName>
</protein>
<dbReference type="PANTHER" id="PTHR44566">
    <property type="entry name" value="TRANSDUCIN/WD40 REPEAT-LIKE SUPERFAMILY PROTEIN"/>
    <property type="match status" value="1"/>
</dbReference>
<evidence type="ECO:0000313" key="2">
    <source>
        <dbReference type="Proteomes" id="UP000515121"/>
    </source>
</evidence>
<dbReference type="PROSITE" id="PS50082">
    <property type="entry name" value="WD_REPEATS_2"/>
    <property type="match status" value="1"/>
</dbReference>
<dbReference type="InterPro" id="IPR036322">
    <property type="entry name" value="WD40_repeat_dom_sf"/>
</dbReference>
<feature type="repeat" description="WD" evidence="1">
    <location>
        <begin position="66"/>
        <end position="101"/>
    </location>
</feature>
<dbReference type="InterPro" id="IPR015943">
    <property type="entry name" value="WD40/YVTN_repeat-like_dom_sf"/>
</dbReference>
<dbReference type="RefSeq" id="XP_022753633.1">
    <property type="nucleotide sequence ID" value="XM_022897898.1"/>
</dbReference>
<evidence type="ECO:0000256" key="1">
    <source>
        <dbReference type="PROSITE-ProRule" id="PRU00221"/>
    </source>
</evidence>
<dbReference type="KEGG" id="dzi:111301921"/>
<dbReference type="Gene3D" id="2.130.10.10">
    <property type="entry name" value="YVTN repeat-like/Quinoprotein amine dehydrogenase"/>
    <property type="match status" value="1"/>
</dbReference>
<reference evidence="3" key="1">
    <citation type="submission" date="2025-08" db="UniProtKB">
        <authorList>
            <consortium name="RefSeq"/>
        </authorList>
    </citation>
    <scope>IDENTIFICATION</scope>
    <source>
        <tissue evidence="3">Fruit stalk</tissue>
    </source>
</reference>
<keyword evidence="2" id="KW-1185">Reference proteome</keyword>
<dbReference type="GeneID" id="111301921"/>
<dbReference type="SUPFAM" id="SSF50978">
    <property type="entry name" value="WD40 repeat-like"/>
    <property type="match status" value="1"/>
</dbReference>
<proteinExistence type="predicted"/>
<organism evidence="2 3">
    <name type="scientific">Durio zibethinus</name>
    <name type="common">Durian</name>
    <dbReference type="NCBI Taxonomy" id="66656"/>
    <lineage>
        <taxon>Eukaryota</taxon>
        <taxon>Viridiplantae</taxon>
        <taxon>Streptophyta</taxon>
        <taxon>Embryophyta</taxon>
        <taxon>Tracheophyta</taxon>
        <taxon>Spermatophyta</taxon>
        <taxon>Magnoliopsida</taxon>
        <taxon>eudicotyledons</taxon>
        <taxon>Gunneridae</taxon>
        <taxon>Pentapetalae</taxon>
        <taxon>rosids</taxon>
        <taxon>malvids</taxon>
        <taxon>Malvales</taxon>
        <taxon>Malvaceae</taxon>
        <taxon>Helicteroideae</taxon>
        <taxon>Durio</taxon>
    </lineage>
</organism>
<keyword evidence="1" id="KW-0853">WD repeat</keyword>
<gene>
    <name evidence="3" type="primary">LOC111301921</name>
</gene>
<dbReference type="Proteomes" id="UP000515121">
    <property type="component" value="Unplaced"/>
</dbReference>
<evidence type="ECO:0000313" key="3">
    <source>
        <dbReference type="RefSeq" id="XP_022753633.1"/>
    </source>
</evidence>
<sequence length="236" mass="27054">MDQTICIWNVWSRDQRKAVCLAFTMQLRKMLSGHSRGYLCFLVDITVHDVKWSQQGLFNFKDDQVVGVINFHPENSNLFLSGGSKGRLRLWDVRTGKVRMNTFVVRVQFLMLNSPLMGSNLRLQVMFMGVMSVKILLSFGTSEDRFIKKLTLVLVLGTTHLIPCLWPNQMEIILPFSLQFPPFKLDKFKSYETHGVSGFPIKCNFSLEGKKPVPDSPYDSVYFNNSQSSCLSGFEF</sequence>